<dbReference type="GO" id="GO:0004519">
    <property type="term" value="F:endonuclease activity"/>
    <property type="evidence" value="ECO:0007669"/>
    <property type="project" value="UniProtKB-KW"/>
</dbReference>
<reference evidence="8" key="1">
    <citation type="submission" date="2018-11" db="EMBL/GenBank/DDBJ databases">
        <authorList>
            <person name="Alioto T."/>
            <person name="Alioto T."/>
        </authorList>
    </citation>
    <scope>NUCLEOTIDE SEQUENCE</scope>
</reference>
<keyword evidence="2" id="KW-0548">Nucleotidyltransferase</keyword>
<evidence type="ECO:0000256" key="5">
    <source>
        <dbReference type="ARBA" id="ARBA00022801"/>
    </source>
</evidence>
<dbReference type="Proteomes" id="UP000596742">
    <property type="component" value="Unassembled WGS sequence"/>
</dbReference>
<dbReference type="Pfam" id="PF17917">
    <property type="entry name" value="RT_RNaseH"/>
    <property type="match status" value="1"/>
</dbReference>
<gene>
    <name evidence="8" type="ORF">MGAL_10B091599</name>
</gene>
<keyword evidence="3" id="KW-0540">Nuclease</keyword>
<evidence type="ECO:0000256" key="4">
    <source>
        <dbReference type="ARBA" id="ARBA00022759"/>
    </source>
</evidence>
<organism evidence="8 9">
    <name type="scientific">Mytilus galloprovincialis</name>
    <name type="common">Mediterranean mussel</name>
    <dbReference type="NCBI Taxonomy" id="29158"/>
    <lineage>
        <taxon>Eukaryota</taxon>
        <taxon>Metazoa</taxon>
        <taxon>Spiralia</taxon>
        <taxon>Lophotrochozoa</taxon>
        <taxon>Mollusca</taxon>
        <taxon>Bivalvia</taxon>
        <taxon>Autobranchia</taxon>
        <taxon>Pteriomorphia</taxon>
        <taxon>Mytilida</taxon>
        <taxon>Mytiloidea</taxon>
        <taxon>Mytilidae</taxon>
        <taxon>Mytilinae</taxon>
        <taxon>Mytilus</taxon>
    </lineage>
</organism>
<evidence type="ECO:0000259" key="7">
    <source>
        <dbReference type="Pfam" id="PF17917"/>
    </source>
</evidence>
<evidence type="ECO:0000256" key="6">
    <source>
        <dbReference type="ARBA" id="ARBA00022918"/>
    </source>
</evidence>
<dbReference type="PANTHER" id="PTHR34072">
    <property type="entry name" value="ENZYMATIC POLYPROTEIN-RELATED"/>
    <property type="match status" value="1"/>
</dbReference>
<evidence type="ECO:0000313" key="8">
    <source>
        <dbReference type="EMBL" id="VDI69813.1"/>
    </source>
</evidence>
<keyword evidence="6" id="KW-0695">RNA-directed DNA polymerase</keyword>
<dbReference type="GO" id="GO:0016787">
    <property type="term" value="F:hydrolase activity"/>
    <property type="evidence" value="ECO:0007669"/>
    <property type="project" value="UniProtKB-KW"/>
</dbReference>
<dbReference type="EMBL" id="UYJE01009081">
    <property type="protein sequence ID" value="VDI69813.1"/>
    <property type="molecule type" value="Genomic_DNA"/>
</dbReference>
<keyword evidence="4" id="KW-0255">Endonuclease</keyword>
<dbReference type="SUPFAM" id="SSF56672">
    <property type="entry name" value="DNA/RNA polymerases"/>
    <property type="match status" value="1"/>
</dbReference>
<evidence type="ECO:0000256" key="2">
    <source>
        <dbReference type="ARBA" id="ARBA00022695"/>
    </source>
</evidence>
<name>A0A8B6GX37_MYTGA</name>
<dbReference type="InterPro" id="IPR041373">
    <property type="entry name" value="RT_RNaseH"/>
</dbReference>
<dbReference type="AlphaFoldDB" id="A0A8B6GX37"/>
<dbReference type="GO" id="GO:0003964">
    <property type="term" value="F:RNA-directed DNA polymerase activity"/>
    <property type="evidence" value="ECO:0007669"/>
    <property type="project" value="UniProtKB-KW"/>
</dbReference>
<protein>
    <recommendedName>
        <fullName evidence="7">Reverse transcriptase RNase H-like domain-containing protein</fullName>
    </recommendedName>
</protein>
<evidence type="ECO:0000313" key="9">
    <source>
        <dbReference type="Proteomes" id="UP000596742"/>
    </source>
</evidence>
<dbReference type="OrthoDB" id="6147315at2759"/>
<keyword evidence="9" id="KW-1185">Reference proteome</keyword>
<evidence type="ECO:0000256" key="1">
    <source>
        <dbReference type="ARBA" id="ARBA00022679"/>
    </source>
</evidence>
<proteinExistence type="predicted"/>
<dbReference type="InterPro" id="IPR043502">
    <property type="entry name" value="DNA/RNA_pol_sf"/>
</dbReference>
<dbReference type="PANTHER" id="PTHR34072:SF47">
    <property type="entry name" value="RIBONUCLEASE H"/>
    <property type="match status" value="1"/>
</dbReference>
<keyword evidence="1" id="KW-0808">Transferase</keyword>
<evidence type="ECO:0000256" key="3">
    <source>
        <dbReference type="ARBA" id="ARBA00022722"/>
    </source>
</evidence>
<sequence>METNHYNQLYYFIDHDIGTVSKEQEQIERCFQDFIDDQVNKDVHNEENYIKCEHCGALNDASQEGLCEVLNQTQAGGLLRVVAYGSRTFTPAEQNYQLHSWKLEFIALKWAICDRFRDYLYYTNEFDFYTDTNPLTCISTTAKLDATKHRWVAELADFNF</sequence>
<feature type="domain" description="Reverse transcriptase RNase H-like" evidence="7">
    <location>
        <begin position="60"/>
        <end position="158"/>
    </location>
</feature>
<comment type="caution">
    <text evidence="8">The sequence shown here is derived from an EMBL/GenBank/DDBJ whole genome shotgun (WGS) entry which is preliminary data.</text>
</comment>
<keyword evidence="5" id="KW-0378">Hydrolase</keyword>
<accession>A0A8B6GX37</accession>